<dbReference type="PATRIC" id="fig|1073353.3.peg.565"/>
<organism evidence="2 3">
    <name type="scientific">Campylobacter showae CC57C</name>
    <dbReference type="NCBI Taxonomy" id="1073353"/>
    <lineage>
        <taxon>Bacteria</taxon>
        <taxon>Pseudomonadati</taxon>
        <taxon>Campylobacterota</taxon>
        <taxon>Epsilonproteobacteria</taxon>
        <taxon>Campylobacterales</taxon>
        <taxon>Campylobacteraceae</taxon>
        <taxon>Campylobacter</taxon>
    </lineage>
</organism>
<evidence type="ECO:0000256" key="1">
    <source>
        <dbReference type="SAM" id="MobiDB-lite"/>
    </source>
</evidence>
<comment type="caution">
    <text evidence="2">The sequence shown here is derived from an EMBL/GenBank/DDBJ whole genome shotgun (WGS) entry which is preliminary data.</text>
</comment>
<sequence length="641" mass="68419">MLKSAINFDLQIFKKRVNMNGLKFTVKLFAIIAALCLGLNLSASELEGKWSIVSANIDGQEVQTAGQKCFEDSFFEVSDREAKLGLSSVGEDGACKSGEASYAFKSMGADKYALGPIGEFWLEKDALKVKQSLDGGKFIVFSFKKDAAANKAAATATGSNLSTDELEGRWEIDSVAAQGQTFKTAGQKCFEDSFFQITGGKATVSIVAANPDGSCKTGAGESGYKSLGAGRYALDNDAGEFRLKNGSLEYKQGTGGDEIVFTFKKDEVNLAGIVNGAVNQASLGGSNLNEIEGRWELVSLKAQGQSFKVAGQKCFGDSFFEIGGDEATVGIVGANLDGSCNNSAGKSGYESLGGGKYALSAKGLGEFWLKDGMLEYKQVADGQEVLFVFKKSASSAQAKANKSSSNSVESAKPAKDSSVKHSSAGASKKGSGVFGGTKFNMLLNTSEDYSFYLRDDGTYASRLEKPDWRTRIDGTYKVKDGILTTTSNDDYDTSYYCENDDCTFLWNSIGTGYYMFQAQISSQMPKECFSFRKDSSSSLHGWSGGSDTVSVGVSGYYCFDGKGRFSSGGSSYAMATSGTPGGSIDGGSSKSRSDEGSYTLDQGELTLKYDDGTVVRHSFFYTLPRSKDNKTMAIIDGEVYR</sequence>
<protein>
    <recommendedName>
        <fullName evidence="4">Lipocalin-like domain-containing protein</fullName>
    </recommendedName>
</protein>
<evidence type="ECO:0008006" key="4">
    <source>
        <dbReference type="Google" id="ProtNLM"/>
    </source>
</evidence>
<feature type="region of interest" description="Disordered" evidence="1">
    <location>
        <begin position="578"/>
        <end position="597"/>
    </location>
</feature>
<feature type="compositionally biased region" description="Low complexity" evidence="1">
    <location>
        <begin position="400"/>
        <end position="411"/>
    </location>
</feature>
<name>M3I3H1_9BACT</name>
<feature type="region of interest" description="Disordered" evidence="1">
    <location>
        <begin position="400"/>
        <end position="428"/>
    </location>
</feature>
<evidence type="ECO:0000313" key="2">
    <source>
        <dbReference type="EMBL" id="EMG31154.1"/>
    </source>
</evidence>
<reference evidence="2 3" key="1">
    <citation type="submission" date="2013-02" db="EMBL/GenBank/DDBJ databases">
        <title>Co-occurrence of anaerobic bacteria in colorectal carcinomas.</title>
        <authorList>
            <person name="Holt R.A."/>
            <person name="Warren R.L."/>
            <person name="Allen-Vercoe E."/>
            <person name="Pleasance S."/>
            <person name="Freeman D.J."/>
            <person name="Watson P."/>
            <person name="Moore R."/>
            <person name="Cochrane K."/>
        </authorList>
    </citation>
    <scope>NUCLEOTIDE SEQUENCE [LARGE SCALE GENOMIC DNA]</scope>
    <source>
        <strain evidence="2 3">CC57C</strain>
    </source>
</reference>
<evidence type="ECO:0000313" key="3">
    <source>
        <dbReference type="Proteomes" id="UP000011782"/>
    </source>
</evidence>
<proteinExistence type="predicted"/>
<gene>
    <name evidence="2" type="ORF">H740_02647</name>
</gene>
<dbReference type="Proteomes" id="UP000011782">
    <property type="component" value="Unassembled WGS sequence"/>
</dbReference>
<dbReference type="EMBL" id="AOTD01000063">
    <property type="protein sequence ID" value="EMG31154.1"/>
    <property type="molecule type" value="Genomic_DNA"/>
</dbReference>
<dbReference type="AlphaFoldDB" id="M3I3H1"/>
<accession>M3I3H1</accession>